<dbReference type="Gene3D" id="1.20.120.1770">
    <property type="match status" value="1"/>
</dbReference>
<evidence type="ECO:0000256" key="7">
    <source>
        <dbReference type="ARBA" id="ARBA00022982"/>
    </source>
</evidence>
<dbReference type="Proteomes" id="UP000612055">
    <property type="component" value="Unassembled WGS sequence"/>
</dbReference>
<keyword evidence="4" id="KW-0349">Heme</keyword>
<evidence type="ECO:0000256" key="6">
    <source>
        <dbReference type="ARBA" id="ARBA00022723"/>
    </source>
</evidence>
<comment type="cofactor">
    <cofactor evidence="1">
        <name>heme b</name>
        <dbReference type="ChEBI" id="CHEBI:60344"/>
    </cofactor>
</comment>
<feature type="transmembrane region" description="Helical" evidence="11">
    <location>
        <begin position="65"/>
        <end position="85"/>
    </location>
</feature>
<evidence type="ECO:0000256" key="4">
    <source>
        <dbReference type="ARBA" id="ARBA00022617"/>
    </source>
</evidence>
<dbReference type="Pfam" id="PF03188">
    <property type="entry name" value="Cytochrom_B561"/>
    <property type="match status" value="1"/>
</dbReference>
<keyword evidence="14" id="KW-1185">Reference proteome</keyword>
<evidence type="ECO:0000256" key="2">
    <source>
        <dbReference type="ARBA" id="ARBA00004141"/>
    </source>
</evidence>
<evidence type="ECO:0000256" key="11">
    <source>
        <dbReference type="SAM" id="Phobius"/>
    </source>
</evidence>
<keyword evidence="9" id="KW-0408">Iron</keyword>
<evidence type="ECO:0000256" key="10">
    <source>
        <dbReference type="ARBA" id="ARBA00023136"/>
    </source>
</evidence>
<organism evidence="13 14">
    <name type="scientific">Edaphochlamys debaryana</name>
    <dbReference type="NCBI Taxonomy" id="47281"/>
    <lineage>
        <taxon>Eukaryota</taxon>
        <taxon>Viridiplantae</taxon>
        <taxon>Chlorophyta</taxon>
        <taxon>core chlorophytes</taxon>
        <taxon>Chlorophyceae</taxon>
        <taxon>CS clade</taxon>
        <taxon>Chlamydomonadales</taxon>
        <taxon>Chlamydomonadales incertae sedis</taxon>
        <taxon>Edaphochlamys</taxon>
    </lineage>
</organism>
<comment type="caution">
    <text evidence="13">The sequence shown here is derived from an EMBL/GenBank/DDBJ whole genome shotgun (WGS) entry which is preliminary data.</text>
</comment>
<dbReference type="OrthoDB" id="432881at2759"/>
<evidence type="ECO:0000256" key="1">
    <source>
        <dbReference type="ARBA" id="ARBA00001970"/>
    </source>
</evidence>
<evidence type="ECO:0000256" key="8">
    <source>
        <dbReference type="ARBA" id="ARBA00022989"/>
    </source>
</evidence>
<evidence type="ECO:0000259" key="12">
    <source>
        <dbReference type="PROSITE" id="PS50939"/>
    </source>
</evidence>
<dbReference type="InterPro" id="IPR006593">
    <property type="entry name" value="Cyt_b561/ferric_Rdtase_TM"/>
</dbReference>
<evidence type="ECO:0000256" key="3">
    <source>
        <dbReference type="ARBA" id="ARBA00022448"/>
    </source>
</evidence>
<keyword evidence="7" id="KW-0249">Electron transport</keyword>
<dbReference type="SMART" id="SM00665">
    <property type="entry name" value="B561"/>
    <property type="match status" value="1"/>
</dbReference>
<dbReference type="PANTHER" id="PTHR15422">
    <property type="entry name" value="OS05G0565100 PROTEIN"/>
    <property type="match status" value="1"/>
</dbReference>
<proteinExistence type="predicted"/>
<keyword evidence="6" id="KW-0479">Metal-binding</keyword>
<feature type="domain" description="Cytochrome b561" evidence="12">
    <location>
        <begin position="1"/>
        <end position="159"/>
    </location>
</feature>
<keyword evidence="3" id="KW-0813">Transport</keyword>
<dbReference type="GO" id="GO:0140575">
    <property type="term" value="F:transmembrane monodehydroascorbate reductase activity"/>
    <property type="evidence" value="ECO:0007669"/>
    <property type="project" value="InterPro"/>
</dbReference>
<dbReference type="GO" id="GO:0016020">
    <property type="term" value="C:membrane"/>
    <property type="evidence" value="ECO:0007669"/>
    <property type="project" value="UniProtKB-SubCell"/>
</dbReference>
<dbReference type="PROSITE" id="PS50939">
    <property type="entry name" value="CYTOCHROME_B561"/>
    <property type="match status" value="1"/>
</dbReference>
<dbReference type="GO" id="GO:0046872">
    <property type="term" value="F:metal ion binding"/>
    <property type="evidence" value="ECO:0007669"/>
    <property type="project" value="UniProtKB-KW"/>
</dbReference>
<keyword evidence="10 11" id="KW-0472">Membrane</keyword>
<comment type="subcellular location">
    <subcellularLocation>
        <location evidence="2">Membrane</location>
        <topology evidence="2">Multi-pass membrane protein</topology>
    </subcellularLocation>
</comment>
<evidence type="ECO:0000256" key="9">
    <source>
        <dbReference type="ARBA" id="ARBA00023004"/>
    </source>
</evidence>
<feature type="transmembrane region" description="Helical" evidence="11">
    <location>
        <begin position="22"/>
        <end position="45"/>
    </location>
</feature>
<keyword evidence="5 11" id="KW-0812">Transmembrane</keyword>
<evidence type="ECO:0000256" key="5">
    <source>
        <dbReference type="ARBA" id="ARBA00022692"/>
    </source>
</evidence>
<evidence type="ECO:0000313" key="14">
    <source>
        <dbReference type="Proteomes" id="UP000612055"/>
    </source>
</evidence>
<evidence type="ECO:0000313" key="13">
    <source>
        <dbReference type="EMBL" id="KAG2492371.1"/>
    </source>
</evidence>
<dbReference type="EMBL" id="JAEHOE010000045">
    <property type="protein sequence ID" value="KAG2492371.1"/>
    <property type="molecule type" value="Genomic_DNA"/>
</dbReference>
<dbReference type="InterPro" id="IPR045150">
    <property type="entry name" value="CYB561D1/2"/>
</dbReference>
<protein>
    <recommendedName>
        <fullName evidence="12">Cytochrome b561 domain-containing protein</fullName>
    </recommendedName>
</protein>
<keyword evidence="8 11" id="KW-1133">Transmembrane helix</keyword>
<reference evidence="13" key="1">
    <citation type="journal article" date="2020" name="bioRxiv">
        <title>Comparative genomics of Chlamydomonas.</title>
        <authorList>
            <person name="Craig R.J."/>
            <person name="Hasan A.R."/>
            <person name="Ness R.W."/>
            <person name="Keightley P.D."/>
        </authorList>
    </citation>
    <scope>NUCLEOTIDE SEQUENCE</scope>
    <source>
        <strain evidence="13">CCAP 11/70</strain>
    </source>
</reference>
<feature type="transmembrane region" description="Helical" evidence="11">
    <location>
        <begin position="135"/>
        <end position="152"/>
    </location>
</feature>
<dbReference type="PANTHER" id="PTHR15422:SF45">
    <property type="entry name" value="CYTOCHROME B561 DOMAIN-CONTAINING PROTEIN"/>
    <property type="match status" value="1"/>
</dbReference>
<gene>
    <name evidence="13" type="ORF">HYH03_009319</name>
</gene>
<accession>A0A836BX50</accession>
<name>A0A836BX50_9CHLO</name>
<sequence length="174" mass="19020">MTEGIVASIQFRSIDGPERVKAIWGHALLQARAFVCLAIGFGVIYRNKVLHGKPHFVSLHAKFGLATLILSTLLPLWGLVSFRRLGIIQRFPERLQPVIKMLHRRLGLLTWLLALATIELALPHPAVNKGLLTRAWQAGVAVLGALVLLLGWKSVPGHAAHKGGQPDDTMAKTV</sequence>
<dbReference type="AlphaFoldDB" id="A0A836BX50"/>
<feature type="transmembrane region" description="Helical" evidence="11">
    <location>
        <begin position="106"/>
        <end position="123"/>
    </location>
</feature>